<reference evidence="1" key="1">
    <citation type="submission" date="2022-03" db="EMBL/GenBank/DDBJ databases">
        <authorList>
            <person name="Sayadi A."/>
        </authorList>
    </citation>
    <scope>NUCLEOTIDE SEQUENCE</scope>
</reference>
<comment type="caution">
    <text evidence="1">The sequence shown here is derived from an EMBL/GenBank/DDBJ whole genome shotgun (WGS) entry which is preliminary data.</text>
</comment>
<dbReference type="Gene3D" id="1.10.238.10">
    <property type="entry name" value="EF-hand"/>
    <property type="match status" value="1"/>
</dbReference>
<dbReference type="OrthoDB" id="10064318at2759"/>
<organism evidence="1 2">
    <name type="scientific">Acanthoscelides obtectus</name>
    <name type="common">Bean weevil</name>
    <name type="synonym">Bruchus obtectus</name>
    <dbReference type="NCBI Taxonomy" id="200917"/>
    <lineage>
        <taxon>Eukaryota</taxon>
        <taxon>Metazoa</taxon>
        <taxon>Ecdysozoa</taxon>
        <taxon>Arthropoda</taxon>
        <taxon>Hexapoda</taxon>
        <taxon>Insecta</taxon>
        <taxon>Pterygota</taxon>
        <taxon>Neoptera</taxon>
        <taxon>Endopterygota</taxon>
        <taxon>Coleoptera</taxon>
        <taxon>Polyphaga</taxon>
        <taxon>Cucujiformia</taxon>
        <taxon>Chrysomeloidea</taxon>
        <taxon>Chrysomelidae</taxon>
        <taxon>Bruchinae</taxon>
        <taxon>Bruchini</taxon>
        <taxon>Acanthoscelides</taxon>
    </lineage>
</organism>
<gene>
    <name evidence="1" type="ORF">ACAOBT_LOCUS12948</name>
</gene>
<proteinExistence type="predicted"/>
<name>A0A9P0KLE7_ACAOB</name>
<evidence type="ECO:0000313" key="1">
    <source>
        <dbReference type="EMBL" id="CAH1977903.1"/>
    </source>
</evidence>
<protein>
    <submittedName>
        <fullName evidence="1">Uncharacterized protein</fullName>
    </submittedName>
</protein>
<dbReference type="AlphaFoldDB" id="A0A9P0KLE7"/>
<accession>A0A9P0KLE7</accession>
<dbReference type="Proteomes" id="UP001152888">
    <property type="component" value="Unassembled WGS sequence"/>
</dbReference>
<dbReference type="EMBL" id="CAKOFQ010006867">
    <property type="protein sequence ID" value="CAH1977903.1"/>
    <property type="molecule type" value="Genomic_DNA"/>
</dbReference>
<keyword evidence="2" id="KW-1185">Reference proteome</keyword>
<sequence length="134" mass="15271">MMSTSLSSALIPQIYREVFDACSNDGKPIHMEVYNYLLSNNGLSNSEVNTIRTLAGATDSEINRTCLYKTLALIAWAQQKRQLSDKLFENCTEKEKKFAVQIMRKLNLPHTKTDILPRVTILINAGQLRPELRR</sequence>
<evidence type="ECO:0000313" key="2">
    <source>
        <dbReference type="Proteomes" id="UP001152888"/>
    </source>
</evidence>